<gene>
    <name evidence="1" type="ORF">Ahy_B02g061502</name>
</gene>
<dbReference type="Proteomes" id="UP000289738">
    <property type="component" value="Chromosome B02"/>
</dbReference>
<proteinExistence type="predicted"/>
<dbReference type="EMBL" id="SDMP01000012">
    <property type="protein sequence ID" value="RYR27172.1"/>
    <property type="molecule type" value="Genomic_DNA"/>
</dbReference>
<comment type="caution">
    <text evidence="1">The sequence shown here is derived from an EMBL/GenBank/DDBJ whole genome shotgun (WGS) entry which is preliminary data.</text>
</comment>
<evidence type="ECO:0000313" key="1">
    <source>
        <dbReference type="EMBL" id="RYR27172.1"/>
    </source>
</evidence>
<accession>A0A445AL43</accession>
<reference evidence="1 2" key="1">
    <citation type="submission" date="2019-01" db="EMBL/GenBank/DDBJ databases">
        <title>Sequencing of cultivated peanut Arachis hypogaea provides insights into genome evolution and oil improvement.</title>
        <authorList>
            <person name="Chen X."/>
        </authorList>
    </citation>
    <scope>NUCLEOTIDE SEQUENCE [LARGE SCALE GENOMIC DNA]</scope>
    <source>
        <strain evidence="2">cv. Fuhuasheng</strain>
        <tissue evidence="1">Leaves</tissue>
    </source>
</reference>
<evidence type="ECO:0000313" key="2">
    <source>
        <dbReference type="Proteomes" id="UP000289738"/>
    </source>
</evidence>
<protein>
    <submittedName>
        <fullName evidence="1">Uncharacterized protein</fullName>
    </submittedName>
</protein>
<name>A0A445AL43_ARAHY</name>
<sequence length="78" mass="9302">MLAEKGHWELMPRFSRSRRCSTLLNSRNQVETHWNTKSCYNKKLGLHLRTLFGTGKEKNHKECCRYSNKIIHNLPNQM</sequence>
<organism evidence="1 2">
    <name type="scientific">Arachis hypogaea</name>
    <name type="common">Peanut</name>
    <dbReference type="NCBI Taxonomy" id="3818"/>
    <lineage>
        <taxon>Eukaryota</taxon>
        <taxon>Viridiplantae</taxon>
        <taxon>Streptophyta</taxon>
        <taxon>Embryophyta</taxon>
        <taxon>Tracheophyta</taxon>
        <taxon>Spermatophyta</taxon>
        <taxon>Magnoliopsida</taxon>
        <taxon>eudicotyledons</taxon>
        <taxon>Gunneridae</taxon>
        <taxon>Pentapetalae</taxon>
        <taxon>rosids</taxon>
        <taxon>fabids</taxon>
        <taxon>Fabales</taxon>
        <taxon>Fabaceae</taxon>
        <taxon>Papilionoideae</taxon>
        <taxon>50 kb inversion clade</taxon>
        <taxon>dalbergioids sensu lato</taxon>
        <taxon>Dalbergieae</taxon>
        <taxon>Pterocarpus clade</taxon>
        <taxon>Arachis</taxon>
    </lineage>
</organism>
<dbReference type="AlphaFoldDB" id="A0A445AL43"/>
<keyword evidence="2" id="KW-1185">Reference proteome</keyword>